<sequence>LKCGECVPIAFDELKVPFSESPNRSAIPMLSIVWIPKYWITLPPNISIFSLSTPKQACPCLPKATGDMSSGSLIAYLL</sequence>
<comment type="caution">
    <text evidence="1">The sequence shown here is derived from an EMBL/GenBank/DDBJ whole genome shotgun (WGS) entry which is preliminary data.</text>
</comment>
<dbReference type="Proteomes" id="UP000824120">
    <property type="component" value="Chromosome 2"/>
</dbReference>
<dbReference type="AlphaFoldDB" id="A0A9J6A6K6"/>
<accession>A0A9J6A6K6</accession>
<protein>
    <submittedName>
        <fullName evidence="1">Uncharacterized protein</fullName>
    </submittedName>
</protein>
<organism evidence="1 2">
    <name type="scientific">Solanum commersonii</name>
    <name type="common">Commerson's wild potato</name>
    <name type="synonym">Commerson's nightshade</name>
    <dbReference type="NCBI Taxonomy" id="4109"/>
    <lineage>
        <taxon>Eukaryota</taxon>
        <taxon>Viridiplantae</taxon>
        <taxon>Streptophyta</taxon>
        <taxon>Embryophyta</taxon>
        <taxon>Tracheophyta</taxon>
        <taxon>Spermatophyta</taxon>
        <taxon>Magnoliopsida</taxon>
        <taxon>eudicotyledons</taxon>
        <taxon>Gunneridae</taxon>
        <taxon>Pentapetalae</taxon>
        <taxon>asterids</taxon>
        <taxon>lamiids</taxon>
        <taxon>Solanales</taxon>
        <taxon>Solanaceae</taxon>
        <taxon>Solanoideae</taxon>
        <taxon>Solaneae</taxon>
        <taxon>Solanum</taxon>
    </lineage>
</organism>
<keyword evidence="2" id="KW-1185">Reference proteome</keyword>
<dbReference type="EMBL" id="JACXVP010000002">
    <property type="protein sequence ID" value="KAG5620008.1"/>
    <property type="molecule type" value="Genomic_DNA"/>
</dbReference>
<reference evidence="1 2" key="1">
    <citation type="submission" date="2020-09" db="EMBL/GenBank/DDBJ databases">
        <title>De no assembly of potato wild relative species, Solanum commersonii.</title>
        <authorList>
            <person name="Cho K."/>
        </authorList>
    </citation>
    <scope>NUCLEOTIDE SEQUENCE [LARGE SCALE GENOMIC DNA]</scope>
    <source>
        <strain evidence="1">LZ3.2</strain>
        <tissue evidence="1">Leaf</tissue>
    </source>
</reference>
<proteinExistence type="predicted"/>
<feature type="non-terminal residue" evidence="1">
    <location>
        <position position="78"/>
    </location>
</feature>
<evidence type="ECO:0000313" key="2">
    <source>
        <dbReference type="Proteomes" id="UP000824120"/>
    </source>
</evidence>
<name>A0A9J6A6K6_SOLCO</name>
<evidence type="ECO:0000313" key="1">
    <source>
        <dbReference type="EMBL" id="KAG5620008.1"/>
    </source>
</evidence>
<gene>
    <name evidence="1" type="ORF">H5410_005226</name>
</gene>